<evidence type="ECO:0000256" key="1">
    <source>
        <dbReference type="ARBA" id="ARBA00023172"/>
    </source>
</evidence>
<dbReference type="EMBL" id="JBEYBR010000073">
    <property type="protein sequence ID" value="MEU2125024.1"/>
    <property type="molecule type" value="Genomic_DNA"/>
</dbReference>
<evidence type="ECO:0000256" key="2">
    <source>
        <dbReference type="SAM" id="MobiDB-lite"/>
    </source>
</evidence>
<name>A0ABV2XGN1_9NOCA</name>
<feature type="region of interest" description="Disordered" evidence="2">
    <location>
        <begin position="143"/>
        <end position="165"/>
    </location>
</feature>
<dbReference type="Proteomes" id="UP001550535">
    <property type="component" value="Unassembled WGS sequence"/>
</dbReference>
<feature type="region of interest" description="Disordered" evidence="2">
    <location>
        <begin position="1"/>
        <end position="33"/>
    </location>
</feature>
<dbReference type="InterPro" id="IPR011010">
    <property type="entry name" value="DNA_brk_join_enz"/>
</dbReference>
<evidence type="ECO:0000313" key="5">
    <source>
        <dbReference type="Proteomes" id="UP001550535"/>
    </source>
</evidence>
<dbReference type="PANTHER" id="PTHR30349">
    <property type="entry name" value="PHAGE INTEGRASE-RELATED"/>
    <property type="match status" value="1"/>
</dbReference>
<dbReference type="InterPro" id="IPR013762">
    <property type="entry name" value="Integrase-like_cat_sf"/>
</dbReference>
<dbReference type="Gene3D" id="1.10.443.10">
    <property type="entry name" value="Intergrase catalytic core"/>
    <property type="match status" value="1"/>
</dbReference>
<dbReference type="PANTHER" id="PTHR30349:SF64">
    <property type="entry name" value="PROPHAGE INTEGRASE INTD-RELATED"/>
    <property type="match status" value="1"/>
</dbReference>
<sequence>MGDVNTETWTWRVRRQTTPGPGGMEDKGTKGNRARYVPLIEEVRQLVTQRIAIIGTDNPDARLFRGPRGGRIATGVLRDATHWDEVVTKLGYEHLRRHDLRHTGLTWMADAGVSLHVLQKIAGHADSRTTERYLHPDRREITGAGDKLSEHLRSRSGPDLRVVGE</sequence>
<keyword evidence="1" id="KW-0233">DNA recombination</keyword>
<dbReference type="SUPFAM" id="SSF56349">
    <property type="entry name" value="DNA breaking-rejoining enzymes"/>
    <property type="match status" value="1"/>
</dbReference>
<comment type="caution">
    <text evidence="4">The sequence shown here is derived from an EMBL/GenBank/DDBJ whole genome shotgun (WGS) entry which is preliminary data.</text>
</comment>
<keyword evidence="5" id="KW-1185">Reference proteome</keyword>
<dbReference type="PROSITE" id="PS51898">
    <property type="entry name" value="TYR_RECOMBINASE"/>
    <property type="match status" value="1"/>
</dbReference>
<protein>
    <submittedName>
        <fullName evidence="4">Tyrosine-type recombinase/integrase</fullName>
    </submittedName>
</protein>
<dbReference type="InterPro" id="IPR002104">
    <property type="entry name" value="Integrase_catalytic"/>
</dbReference>
<gene>
    <name evidence="4" type="ORF">ABZ507_24750</name>
</gene>
<feature type="domain" description="Tyr recombinase" evidence="3">
    <location>
        <begin position="1"/>
        <end position="146"/>
    </location>
</feature>
<accession>A0ABV2XGN1</accession>
<evidence type="ECO:0000313" key="4">
    <source>
        <dbReference type="EMBL" id="MEU2125024.1"/>
    </source>
</evidence>
<dbReference type="Pfam" id="PF00589">
    <property type="entry name" value="Phage_integrase"/>
    <property type="match status" value="1"/>
</dbReference>
<evidence type="ECO:0000259" key="3">
    <source>
        <dbReference type="PROSITE" id="PS51898"/>
    </source>
</evidence>
<dbReference type="CDD" id="cd00397">
    <property type="entry name" value="DNA_BRE_C"/>
    <property type="match status" value="1"/>
</dbReference>
<reference evidence="4 5" key="1">
    <citation type="submission" date="2024-06" db="EMBL/GenBank/DDBJ databases">
        <title>The Natural Products Discovery Center: Release of the First 8490 Sequenced Strains for Exploring Actinobacteria Biosynthetic Diversity.</title>
        <authorList>
            <person name="Kalkreuter E."/>
            <person name="Kautsar S.A."/>
            <person name="Yang D."/>
            <person name="Bader C.D."/>
            <person name="Teijaro C.N."/>
            <person name="Fluegel L."/>
            <person name="Davis C.M."/>
            <person name="Simpson J.R."/>
            <person name="Lauterbach L."/>
            <person name="Steele A.D."/>
            <person name="Gui C."/>
            <person name="Meng S."/>
            <person name="Li G."/>
            <person name="Viehrig K."/>
            <person name="Ye F."/>
            <person name="Su P."/>
            <person name="Kiefer A.F."/>
            <person name="Nichols A."/>
            <person name="Cepeda A.J."/>
            <person name="Yan W."/>
            <person name="Fan B."/>
            <person name="Jiang Y."/>
            <person name="Adhikari A."/>
            <person name="Zheng C.-J."/>
            <person name="Schuster L."/>
            <person name="Cowan T.M."/>
            <person name="Smanski M.J."/>
            <person name="Chevrette M.G."/>
            <person name="De Carvalho L.P.S."/>
            <person name="Shen B."/>
        </authorList>
    </citation>
    <scope>NUCLEOTIDE SEQUENCE [LARGE SCALE GENOMIC DNA]</scope>
    <source>
        <strain evidence="4 5">NPDC019434</strain>
    </source>
</reference>
<organism evidence="4 5">
    <name type="scientific">Nocardia niwae</name>
    <dbReference type="NCBI Taxonomy" id="626084"/>
    <lineage>
        <taxon>Bacteria</taxon>
        <taxon>Bacillati</taxon>
        <taxon>Actinomycetota</taxon>
        <taxon>Actinomycetes</taxon>
        <taxon>Mycobacteriales</taxon>
        <taxon>Nocardiaceae</taxon>
        <taxon>Nocardia</taxon>
    </lineage>
</organism>
<proteinExistence type="predicted"/>
<dbReference type="RefSeq" id="WP_357992807.1">
    <property type="nucleotide sequence ID" value="NZ_JBEYBR010000073.1"/>
</dbReference>
<dbReference type="InterPro" id="IPR050090">
    <property type="entry name" value="Tyrosine_recombinase_XerCD"/>
</dbReference>